<dbReference type="EMBL" id="BSUL01000001">
    <property type="protein sequence ID" value="GMA27805.1"/>
    <property type="molecule type" value="Genomic_DNA"/>
</dbReference>
<reference evidence="2 3" key="1">
    <citation type="journal article" date="2014" name="Int. J. Syst. Evol. Microbiol.">
        <title>Complete genome sequence of Corynebacterium casei LMG S-19264T (=DSM 44701T), isolated from a smear-ripened cheese.</title>
        <authorList>
            <consortium name="US DOE Joint Genome Institute (JGI-PGF)"/>
            <person name="Walter F."/>
            <person name="Albersmeier A."/>
            <person name="Kalinowski J."/>
            <person name="Ruckert C."/>
        </authorList>
    </citation>
    <scope>NUCLEOTIDE SEQUENCE [LARGE SCALE GENOMIC DNA]</scope>
    <source>
        <strain evidence="2 3">NBRC 112289</strain>
    </source>
</reference>
<dbReference type="RefSeq" id="WP_284230698.1">
    <property type="nucleotide sequence ID" value="NZ_BSUL01000001.1"/>
</dbReference>
<name>A0AA37UD89_9MICO</name>
<evidence type="ECO:0000313" key="2">
    <source>
        <dbReference type="EMBL" id="GMA27805.1"/>
    </source>
</evidence>
<comment type="caution">
    <text evidence="2">The sequence shown here is derived from an EMBL/GenBank/DDBJ whole genome shotgun (WGS) entry which is preliminary data.</text>
</comment>
<dbReference type="AlphaFoldDB" id="A0AA37UD89"/>
<keyword evidence="3" id="KW-1185">Reference proteome</keyword>
<feature type="compositionally biased region" description="Low complexity" evidence="1">
    <location>
        <begin position="86"/>
        <end position="95"/>
    </location>
</feature>
<sequence>MTIGDVDWLQDPSEDPVYRFITYGRTPATEVIVDTEQMISGTNVLNNLQNTIDYAPAERACVAAQDVFGGATPDEEGTLVDPDGAPAPEETAPAE</sequence>
<proteinExistence type="predicted"/>
<gene>
    <name evidence="2" type="ORF">GCM10025874_10580</name>
</gene>
<accession>A0AA37UD89</accession>
<evidence type="ECO:0000313" key="3">
    <source>
        <dbReference type="Proteomes" id="UP001157160"/>
    </source>
</evidence>
<evidence type="ECO:0000256" key="1">
    <source>
        <dbReference type="SAM" id="MobiDB-lite"/>
    </source>
</evidence>
<feature type="region of interest" description="Disordered" evidence="1">
    <location>
        <begin position="69"/>
        <end position="95"/>
    </location>
</feature>
<dbReference type="Proteomes" id="UP001157160">
    <property type="component" value="Unassembled WGS sequence"/>
</dbReference>
<organism evidence="2 3">
    <name type="scientific">Arenivirga flava</name>
    <dbReference type="NCBI Taxonomy" id="1930060"/>
    <lineage>
        <taxon>Bacteria</taxon>
        <taxon>Bacillati</taxon>
        <taxon>Actinomycetota</taxon>
        <taxon>Actinomycetes</taxon>
        <taxon>Micrococcales</taxon>
        <taxon>Microbacteriaceae</taxon>
        <taxon>Arenivirga</taxon>
    </lineage>
</organism>
<protein>
    <submittedName>
        <fullName evidence="2">Uncharacterized protein</fullName>
    </submittedName>
</protein>